<reference evidence="1 2" key="1">
    <citation type="submission" date="2024-07" db="EMBL/GenBank/DDBJ databases">
        <title>Section-level genome sequencing and comparative genomics of Aspergillus sections Usti and Cavernicolus.</title>
        <authorList>
            <consortium name="Lawrence Berkeley National Laboratory"/>
            <person name="Nybo J.L."/>
            <person name="Vesth T.C."/>
            <person name="Theobald S."/>
            <person name="Frisvad J.C."/>
            <person name="Larsen T.O."/>
            <person name="Kjaerboelling I."/>
            <person name="Rothschild-Mancinelli K."/>
            <person name="Lyhne E.K."/>
            <person name="Kogle M.E."/>
            <person name="Barry K."/>
            <person name="Clum A."/>
            <person name="Na H."/>
            <person name="Ledsgaard L."/>
            <person name="Lin J."/>
            <person name="Lipzen A."/>
            <person name="Kuo A."/>
            <person name="Riley R."/>
            <person name="Mondo S."/>
            <person name="Labutti K."/>
            <person name="Haridas S."/>
            <person name="Pangalinan J."/>
            <person name="Salamov A.A."/>
            <person name="Simmons B.A."/>
            <person name="Magnuson J.K."/>
            <person name="Chen J."/>
            <person name="Drula E."/>
            <person name="Henrissat B."/>
            <person name="Wiebenga A."/>
            <person name="Lubbers R.J."/>
            <person name="Gomes A.C."/>
            <person name="Macurrencykelacurrency M.R."/>
            <person name="Stajich J."/>
            <person name="Grigoriev I.V."/>
            <person name="Mortensen U.H."/>
            <person name="De Vries R.P."/>
            <person name="Baker S.E."/>
            <person name="Andersen M.R."/>
        </authorList>
    </citation>
    <scope>NUCLEOTIDE SEQUENCE [LARGE SCALE GENOMIC DNA]</scope>
    <source>
        <strain evidence="1 2">CBS 449.75</strain>
    </source>
</reference>
<dbReference type="Proteomes" id="UP001610432">
    <property type="component" value="Unassembled WGS sequence"/>
</dbReference>
<sequence>MSRPLCGGYLRSVPQAVFCQHYYLWPFGTDLSGGVLNSALQGGLLGQTLDLSSSCYGMAYSCQLLPRGKATGISRVFSPAYIDTHTVLLGLPTKGIFPRVNKRKYSRPSLQMGQIVIALRYQLPLHRSIGLLRCDGVRELSGLVYNRSDFSVPFGSYQLVQQRW</sequence>
<evidence type="ECO:0000313" key="2">
    <source>
        <dbReference type="Proteomes" id="UP001610432"/>
    </source>
</evidence>
<dbReference type="RefSeq" id="XP_070888248.1">
    <property type="nucleotide sequence ID" value="XM_071025930.1"/>
</dbReference>
<comment type="caution">
    <text evidence="1">The sequence shown here is derived from an EMBL/GenBank/DDBJ whole genome shotgun (WGS) entry which is preliminary data.</text>
</comment>
<dbReference type="GeneID" id="98141002"/>
<protein>
    <submittedName>
        <fullName evidence="1">Uncharacterized protein</fullName>
    </submittedName>
</protein>
<gene>
    <name evidence="1" type="ORF">BJX67DRAFT_23097</name>
</gene>
<organism evidence="1 2">
    <name type="scientific">Aspergillus lucknowensis</name>
    <dbReference type="NCBI Taxonomy" id="176173"/>
    <lineage>
        <taxon>Eukaryota</taxon>
        <taxon>Fungi</taxon>
        <taxon>Dikarya</taxon>
        <taxon>Ascomycota</taxon>
        <taxon>Pezizomycotina</taxon>
        <taxon>Eurotiomycetes</taxon>
        <taxon>Eurotiomycetidae</taxon>
        <taxon>Eurotiales</taxon>
        <taxon>Aspergillaceae</taxon>
        <taxon>Aspergillus</taxon>
        <taxon>Aspergillus subgen. Nidulantes</taxon>
    </lineage>
</organism>
<name>A0ABR4LXL2_9EURO</name>
<dbReference type="EMBL" id="JBFXLQ010000010">
    <property type="protein sequence ID" value="KAL2869269.1"/>
    <property type="molecule type" value="Genomic_DNA"/>
</dbReference>
<evidence type="ECO:0000313" key="1">
    <source>
        <dbReference type="EMBL" id="KAL2869269.1"/>
    </source>
</evidence>
<proteinExistence type="predicted"/>
<accession>A0ABR4LXL2</accession>
<keyword evidence="2" id="KW-1185">Reference proteome</keyword>